<dbReference type="SUPFAM" id="SSF50978">
    <property type="entry name" value="WD40 repeat-like"/>
    <property type="match status" value="1"/>
</dbReference>
<dbReference type="InterPro" id="IPR033010">
    <property type="entry name" value="Cdc20/Fizzy"/>
</dbReference>
<reference evidence="10 11" key="1">
    <citation type="journal article" date="2019" name="Genome Biol. Evol.">
        <title>Insights into the evolution of the New World diploid cottons (Gossypium, subgenus Houzingenia) based on genome sequencing.</title>
        <authorList>
            <person name="Grover C.E."/>
            <person name="Arick M.A. 2nd"/>
            <person name="Thrash A."/>
            <person name="Conover J.L."/>
            <person name="Sanders W.S."/>
            <person name="Peterson D.G."/>
            <person name="Frelichowski J.E."/>
            <person name="Scheffler J.A."/>
            <person name="Scheffler B.E."/>
            <person name="Wendel J.F."/>
        </authorList>
    </citation>
    <scope>NUCLEOTIDE SEQUENCE [LARGE SCALE GENOMIC DNA]</scope>
    <source>
        <strain evidence="10">8</strain>
        <tissue evidence="10">Leaf</tissue>
    </source>
</reference>
<evidence type="ECO:0000259" key="9">
    <source>
        <dbReference type="Pfam" id="PF24807"/>
    </source>
</evidence>
<evidence type="ECO:0000256" key="1">
    <source>
        <dbReference type="ARBA" id="ARBA00006445"/>
    </source>
</evidence>
<dbReference type="InterPro" id="IPR036322">
    <property type="entry name" value="WD40_repeat_dom_sf"/>
</dbReference>
<dbReference type="GO" id="GO:1990757">
    <property type="term" value="F:ubiquitin ligase activator activity"/>
    <property type="evidence" value="ECO:0007669"/>
    <property type="project" value="TreeGrafter"/>
</dbReference>
<dbReference type="GO" id="GO:0051301">
    <property type="term" value="P:cell division"/>
    <property type="evidence" value="ECO:0007669"/>
    <property type="project" value="UniProtKB-KW"/>
</dbReference>
<dbReference type="PANTHER" id="PTHR19918">
    <property type="entry name" value="CELL DIVISION CYCLE 20 CDC20 FIZZY -RELATED"/>
    <property type="match status" value="1"/>
</dbReference>
<accession>A0A7J8PWA7</accession>
<feature type="repeat" description="WD" evidence="7">
    <location>
        <begin position="299"/>
        <end position="340"/>
    </location>
</feature>
<dbReference type="SMART" id="SM00320">
    <property type="entry name" value="WD40"/>
    <property type="match status" value="6"/>
</dbReference>
<evidence type="ECO:0000256" key="4">
    <source>
        <dbReference type="ARBA" id="ARBA00022737"/>
    </source>
</evidence>
<keyword evidence="5" id="KW-0498">Mitosis</keyword>
<evidence type="ECO:0000256" key="2">
    <source>
        <dbReference type="ARBA" id="ARBA00022574"/>
    </source>
</evidence>
<dbReference type="Gene3D" id="2.130.10.10">
    <property type="entry name" value="YVTN repeat-like/Quinoprotein amine dehydrogenase"/>
    <property type="match status" value="1"/>
</dbReference>
<evidence type="ECO:0000256" key="7">
    <source>
        <dbReference type="PROSITE-ProRule" id="PRU00221"/>
    </source>
</evidence>
<keyword evidence="4" id="KW-0677">Repeat</keyword>
<dbReference type="InterPro" id="IPR019775">
    <property type="entry name" value="WD40_repeat_CS"/>
</dbReference>
<proteinExistence type="inferred from homology"/>
<feature type="domain" description="CDC20/Fizzy WD40" evidence="9">
    <location>
        <begin position="170"/>
        <end position="467"/>
    </location>
</feature>
<dbReference type="AlphaFoldDB" id="A0A7J8PWA7"/>
<dbReference type="GO" id="GO:0010997">
    <property type="term" value="F:anaphase-promoting complex binding"/>
    <property type="evidence" value="ECO:0007669"/>
    <property type="project" value="InterPro"/>
</dbReference>
<feature type="region of interest" description="Disordered" evidence="8">
    <location>
        <begin position="1"/>
        <end position="30"/>
    </location>
</feature>
<evidence type="ECO:0000313" key="10">
    <source>
        <dbReference type="EMBL" id="MBA0593152.1"/>
    </source>
</evidence>
<keyword evidence="6" id="KW-0131">Cell cycle</keyword>
<dbReference type="PROSITE" id="PS50294">
    <property type="entry name" value="WD_REPEATS_REGION"/>
    <property type="match status" value="2"/>
</dbReference>
<dbReference type="GO" id="GO:0005680">
    <property type="term" value="C:anaphase-promoting complex"/>
    <property type="evidence" value="ECO:0007669"/>
    <property type="project" value="TreeGrafter"/>
</dbReference>
<dbReference type="CDD" id="cd00200">
    <property type="entry name" value="WD40"/>
    <property type="match status" value="1"/>
</dbReference>
<feature type="repeat" description="WD" evidence="7">
    <location>
        <begin position="436"/>
        <end position="469"/>
    </location>
</feature>
<dbReference type="EMBL" id="JABEZZ010000008">
    <property type="protein sequence ID" value="MBA0593152.1"/>
    <property type="molecule type" value="Genomic_DNA"/>
</dbReference>
<dbReference type="PROSITE" id="PS50082">
    <property type="entry name" value="WD_REPEATS_2"/>
    <property type="match status" value="3"/>
</dbReference>
<dbReference type="InterPro" id="IPR001680">
    <property type="entry name" value="WD40_rpt"/>
</dbReference>
<gene>
    <name evidence="10" type="ORF">Gorai_010110</name>
</gene>
<dbReference type="InterPro" id="IPR015943">
    <property type="entry name" value="WD40/YVTN_repeat-like_dom_sf"/>
</dbReference>
<feature type="compositionally biased region" description="Polar residues" evidence="8">
    <location>
        <begin position="8"/>
        <end position="30"/>
    </location>
</feature>
<protein>
    <recommendedName>
        <fullName evidence="9">CDC20/Fizzy WD40 domain-containing protein</fullName>
    </recommendedName>
</protein>
<dbReference type="GO" id="GO:0016567">
    <property type="term" value="P:protein ubiquitination"/>
    <property type="evidence" value="ECO:0007669"/>
    <property type="project" value="UniProtKB-UniPathway"/>
</dbReference>
<dbReference type="UniPathway" id="UPA00143"/>
<comment type="caution">
    <text evidence="10">The sequence shown here is derived from an EMBL/GenBank/DDBJ whole genome shotgun (WGS) entry which is preliminary data.</text>
</comment>
<dbReference type="InterPro" id="IPR056150">
    <property type="entry name" value="WD40_CDC20-Fz"/>
</dbReference>
<comment type="similarity">
    <text evidence="1">Belongs to the WD repeat CDC20/Fizzy family.</text>
</comment>
<feature type="repeat" description="WD" evidence="7">
    <location>
        <begin position="216"/>
        <end position="257"/>
    </location>
</feature>
<evidence type="ECO:0000313" key="11">
    <source>
        <dbReference type="Proteomes" id="UP000593578"/>
    </source>
</evidence>
<name>A0A7J8PWA7_GOSRA</name>
<keyword evidence="2 7" id="KW-0853">WD repeat</keyword>
<evidence type="ECO:0000256" key="6">
    <source>
        <dbReference type="ARBA" id="ARBA00023306"/>
    </source>
</evidence>
<evidence type="ECO:0000256" key="3">
    <source>
        <dbReference type="ARBA" id="ARBA00022618"/>
    </source>
</evidence>
<organism evidence="10 11">
    <name type="scientific">Gossypium raimondii</name>
    <name type="common">Peruvian cotton</name>
    <name type="synonym">Gossypium klotzschianum subsp. raimondii</name>
    <dbReference type="NCBI Taxonomy" id="29730"/>
    <lineage>
        <taxon>Eukaryota</taxon>
        <taxon>Viridiplantae</taxon>
        <taxon>Streptophyta</taxon>
        <taxon>Embryophyta</taxon>
        <taxon>Tracheophyta</taxon>
        <taxon>Spermatophyta</taxon>
        <taxon>Magnoliopsida</taxon>
        <taxon>eudicotyledons</taxon>
        <taxon>Gunneridae</taxon>
        <taxon>Pentapetalae</taxon>
        <taxon>rosids</taxon>
        <taxon>malvids</taxon>
        <taxon>Malvales</taxon>
        <taxon>Malvaceae</taxon>
        <taxon>Malvoideae</taxon>
        <taxon>Gossypium</taxon>
    </lineage>
</organism>
<evidence type="ECO:0000256" key="8">
    <source>
        <dbReference type="SAM" id="MobiDB-lite"/>
    </source>
</evidence>
<sequence length="497" mass="55497">MGDYMSTRPDSLNENNAQRGDSLNRIGTLQDDSTTVPPITVFRYHSSFSSSIKKHPVSAFFFIPSVGDRFLPNRCLMDLDKAHTLLTSKTPQFNTSSNFNQAYRQKLIENLSLDSQGRPFKIMVFRGSPKSSRKSIRFVDELRQEVAAIFEKDCKQTPYRCIPKGEKRVLDAPRLRNDYYSNIMSWGINNILAVALGPELYLWNSEDQAVHKLLQVRGGNDWPTSVTWSEDASTLAVGYMCSNLQLWDVESSKLIRSLQGHSGRIASTAWNGHILTSGSRDKSIINHDVRAANSLASCIKRHADEVCGLKWSTEGNRLASGGNENLLYIWEASKMSSSKFLHRLSDHCAAVKALAWCPYQNNVLASGGGLSDGCIKIWNTEKGICINNIETKAQICGLEWNRHHKEILSGHGYSIRENQNKLCLWRYPSMTKVGELGNHKSRIINLCQSPDGITVISAGADETLRFWDVFGPPTAGAGNSMVSDLQGLLSFRTSLLR</sequence>
<dbReference type="Proteomes" id="UP000593578">
    <property type="component" value="Unassembled WGS sequence"/>
</dbReference>
<dbReference type="PROSITE" id="PS00678">
    <property type="entry name" value="WD_REPEATS_1"/>
    <property type="match status" value="1"/>
</dbReference>
<evidence type="ECO:0000256" key="5">
    <source>
        <dbReference type="ARBA" id="ARBA00022776"/>
    </source>
</evidence>
<dbReference type="GO" id="GO:1905786">
    <property type="term" value="P:positive regulation of anaphase-promoting complex-dependent catabolic process"/>
    <property type="evidence" value="ECO:0007669"/>
    <property type="project" value="TreeGrafter"/>
</dbReference>
<dbReference type="PANTHER" id="PTHR19918:SF43">
    <property type="entry name" value="CELL DIVISION CYCLE 20.2, COFACTOR OF APC COMPLEX-LIKE ISOFORM X2"/>
    <property type="match status" value="1"/>
</dbReference>
<dbReference type="Pfam" id="PF24807">
    <property type="entry name" value="WD40_CDC20-Fz"/>
    <property type="match status" value="1"/>
</dbReference>
<keyword evidence="3" id="KW-0132">Cell division</keyword>
<dbReference type="GO" id="GO:0031145">
    <property type="term" value="P:anaphase-promoting complex-dependent catabolic process"/>
    <property type="evidence" value="ECO:0007669"/>
    <property type="project" value="TreeGrafter"/>
</dbReference>